<feature type="compositionally biased region" description="Basic and acidic residues" evidence="1">
    <location>
        <begin position="1"/>
        <end position="15"/>
    </location>
</feature>
<keyword evidence="3" id="KW-1185">Reference proteome</keyword>
<dbReference type="PANTHER" id="PTHR36456:SF1">
    <property type="entry name" value="UPF0232 PROTEIN SCO3875"/>
    <property type="match status" value="1"/>
</dbReference>
<accession>A0A852Y9K0</accession>
<proteinExistence type="predicted"/>
<comment type="caution">
    <text evidence="2">The sequence shown here is derived from an EMBL/GenBank/DDBJ whole genome shotgun (WGS) entry which is preliminary data.</text>
</comment>
<reference evidence="2 3" key="1">
    <citation type="submission" date="2020-07" db="EMBL/GenBank/DDBJ databases">
        <title>Sequencing the genomes of 1000 actinobacteria strains.</title>
        <authorList>
            <person name="Klenk H.-P."/>
        </authorList>
    </citation>
    <scope>NUCLEOTIDE SEQUENCE [LARGE SCALE GENOMIC DNA]</scope>
    <source>
        <strain evidence="2 3">DSM 23141</strain>
    </source>
</reference>
<sequence>MSDGRDTDHVGRGPEARPGPDAGPDPEADGRDEVEIDPAQPEHVQVYLRVRTAMGERRPGRDARRRARRAEDQTTVPFGPGREPHGIDAVLDRLTTQLGWESPLARSELMIDWPGIVGADTAQHSEPVGVEEGTLTVRCDSTAWAKQLGLMRSSIVAAIEDRHPLSGVDKVRILGPDTPSWKHGPRAVPGRGPRDTYG</sequence>
<feature type="region of interest" description="Disordered" evidence="1">
    <location>
        <begin position="176"/>
        <end position="198"/>
    </location>
</feature>
<dbReference type="Pfam" id="PF05258">
    <property type="entry name" value="DciA"/>
    <property type="match status" value="1"/>
</dbReference>
<feature type="region of interest" description="Disordered" evidence="1">
    <location>
        <begin position="1"/>
        <end position="84"/>
    </location>
</feature>
<evidence type="ECO:0000256" key="1">
    <source>
        <dbReference type="SAM" id="MobiDB-lite"/>
    </source>
</evidence>
<dbReference type="EMBL" id="JACBZY010000001">
    <property type="protein sequence ID" value="NYG98050.1"/>
    <property type="molecule type" value="Genomic_DNA"/>
</dbReference>
<organism evidence="2 3">
    <name type="scientific">Schumannella luteola</name>
    <dbReference type="NCBI Taxonomy" id="472059"/>
    <lineage>
        <taxon>Bacteria</taxon>
        <taxon>Bacillati</taxon>
        <taxon>Actinomycetota</taxon>
        <taxon>Actinomycetes</taxon>
        <taxon>Micrococcales</taxon>
        <taxon>Microbacteriaceae</taxon>
        <taxon>Schumannella</taxon>
    </lineage>
</organism>
<evidence type="ECO:0000313" key="3">
    <source>
        <dbReference type="Proteomes" id="UP000553888"/>
    </source>
</evidence>
<dbReference type="RefSeq" id="WP_179565190.1">
    <property type="nucleotide sequence ID" value="NZ_JACBZY010000001.1"/>
</dbReference>
<dbReference type="PANTHER" id="PTHR36456">
    <property type="entry name" value="UPF0232 PROTEIN SCO3875"/>
    <property type="match status" value="1"/>
</dbReference>
<name>A0A852Y9K0_9MICO</name>
<evidence type="ECO:0000313" key="2">
    <source>
        <dbReference type="EMBL" id="NYG98050.1"/>
    </source>
</evidence>
<dbReference type="InterPro" id="IPR007922">
    <property type="entry name" value="DciA-like"/>
</dbReference>
<gene>
    <name evidence="2" type="ORF">BJ979_000676</name>
</gene>
<dbReference type="AlphaFoldDB" id="A0A852Y9K0"/>
<dbReference type="Proteomes" id="UP000553888">
    <property type="component" value="Unassembled WGS sequence"/>
</dbReference>
<protein>
    <submittedName>
        <fullName evidence="2">Putative nucleic acid-binding Zn ribbon protein</fullName>
    </submittedName>
</protein>